<dbReference type="RefSeq" id="WP_329074595.1">
    <property type="nucleotide sequence ID" value="NZ_CP108849.2"/>
</dbReference>
<dbReference type="Proteomes" id="UP001432209">
    <property type="component" value="Chromosome"/>
</dbReference>
<evidence type="ECO:0000256" key="1">
    <source>
        <dbReference type="SAM" id="MobiDB-lite"/>
    </source>
</evidence>
<evidence type="ECO:0000313" key="3">
    <source>
        <dbReference type="Proteomes" id="UP001432209"/>
    </source>
</evidence>
<name>A0ABZ2A0S2_STRNV</name>
<keyword evidence="3" id="KW-1185">Reference proteome</keyword>
<evidence type="ECO:0000313" key="2">
    <source>
        <dbReference type="EMBL" id="WUX50943.1"/>
    </source>
</evidence>
<accession>A0ABZ2A0S2</accession>
<proteinExistence type="predicted"/>
<sequence length="177" mass="19942">MGSGASTGRWPRNSLEEIRERADHAGADSQEMEHIREVALSRAKEGRLPAESRKQWAKLSLQVNTRMHGDSPWDRARMAANNGRLRTLVIEELGPDPNDSDWDPAAVVSDLVSAAVLTPPQAFELSVRWQDRPIEQIGLLRRVKNVTAPLEQLQHHLRPGPLHDLALEWLSVRKHLP</sequence>
<feature type="compositionally biased region" description="Basic and acidic residues" evidence="1">
    <location>
        <begin position="14"/>
        <end position="33"/>
    </location>
</feature>
<gene>
    <name evidence="2" type="ORF">OG442_04950</name>
</gene>
<protein>
    <submittedName>
        <fullName evidence="2">Uncharacterized protein</fullName>
    </submittedName>
</protein>
<reference evidence="2" key="1">
    <citation type="submission" date="2022-10" db="EMBL/GenBank/DDBJ databases">
        <title>The complete genomes of actinobacterial strains from the NBC collection.</title>
        <authorList>
            <person name="Joergensen T.S."/>
            <person name="Alvarez Arevalo M."/>
            <person name="Sterndorff E.B."/>
            <person name="Faurdal D."/>
            <person name="Vuksanovic O."/>
            <person name="Mourched A.-S."/>
            <person name="Charusanti P."/>
            <person name="Shaw S."/>
            <person name="Blin K."/>
            <person name="Weber T."/>
        </authorList>
    </citation>
    <scope>NUCLEOTIDE SEQUENCE</scope>
    <source>
        <strain evidence="2">NBC_01432</strain>
    </source>
</reference>
<organism evidence="2 3">
    <name type="scientific">Streptomyces niveus</name>
    <name type="common">Streptomyces spheroides</name>
    <dbReference type="NCBI Taxonomy" id="193462"/>
    <lineage>
        <taxon>Bacteria</taxon>
        <taxon>Bacillati</taxon>
        <taxon>Actinomycetota</taxon>
        <taxon>Actinomycetes</taxon>
        <taxon>Kitasatosporales</taxon>
        <taxon>Streptomycetaceae</taxon>
        <taxon>Streptomyces</taxon>
    </lineage>
</organism>
<feature type="region of interest" description="Disordered" evidence="1">
    <location>
        <begin position="1"/>
        <end position="33"/>
    </location>
</feature>
<dbReference type="EMBL" id="CP109495">
    <property type="protein sequence ID" value="WUX50943.1"/>
    <property type="molecule type" value="Genomic_DNA"/>
</dbReference>